<feature type="compositionally biased region" description="Low complexity" evidence="6">
    <location>
        <begin position="459"/>
        <end position="469"/>
    </location>
</feature>
<feature type="zinc finger region" description="C3H1-type" evidence="5">
    <location>
        <begin position="12"/>
        <end position="43"/>
    </location>
</feature>
<organism evidence="9 10">
    <name type="scientific">Mycena rosella</name>
    <name type="common">Pink bonnet</name>
    <name type="synonym">Agaricus rosellus</name>
    <dbReference type="NCBI Taxonomy" id="1033263"/>
    <lineage>
        <taxon>Eukaryota</taxon>
        <taxon>Fungi</taxon>
        <taxon>Dikarya</taxon>
        <taxon>Basidiomycota</taxon>
        <taxon>Agaricomycotina</taxon>
        <taxon>Agaricomycetes</taxon>
        <taxon>Agaricomycetidae</taxon>
        <taxon>Agaricales</taxon>
        <taxon>Marasmiineae</taxon>
        <taxon>Mycenaceae</taxon>
        <taxon>Mycena</taxon>
    </lineage>
</organism>
<sequence length="561" mass="61659">MSSGTTSRPVTSKPRGICKYYTTDPTKRGCFAGSKCKFLHGEAVTHSPFDQSKTCRFYAAGFCKRGTQCWYIHAKGKEKQVIDDDDDLCSICFDKPITYGLLTGCSHIFCIACIKQWRDPINKSVDVVESGNTKRCPMCRQPAKFIIPSSKFYAQGQEAKDAAMARYMDSMRRVPCKYFQKSILAVPSVPFCPFGKDCFYQHRNLDGSDYITDQGVETGMRMYASQRVLPSLSGPFPHRSELIRSLENVFAETARLGLNPPMRGFADDGSEDETTVMRRLEILADQMLASLAGQGARTDSESESDDEGEAIPPLEHIGDRRTEDWPLPLMFDSDTDTEMPPLASVSNSSDSEDNVSDDEQENPDSSSEDQAEATNERMQTVRPFDLEFDPGRDARNENAGMFVRLSSFWRAAGAVEEEAGAPDAAASSVDTTDEGVADDEPDMPPLEREPPFVTDGRGRVVWSSSSGTGYPQADSSSVRRASITLPGAFPSSPPTRTIAPEKPPSPRQPTGEGGFMTDGRGRVIGTTGTRAEEEEEERGEGSSDAPAQPRSFFGRVLDVFF</sequence>
<evidence type="ECO:0000259" key="7">
    <source>
        <dbReference type="PROSITE" id="PS50089"/>
    </source>
</evidence>
<dbReference type="SMART" id="SM00184">
    <property type="entry name" value="RING"/>
    <property type="match status" value="1"/>
</dbReference>
<evidence type="ECO:0008006" key="11">
    <source>
        <dbReference type="Google" id="ProtNLM"/>
    </source>
</evidence>
<comment type="caution">
    <text evidence="9">The sequence shown here is derived from an EMBL/GenBank/DDBJ whole genome shotgun (WGS) entry which is preliminary data.</text>
</comment>
<gene>
    <name evidence="9" type="ORF">B0H17DRAFT_1084017</name>
</gene>
<dbReference type="InterPro" id="IPR036855">
    <property type="entry name" value="Znf_CCCH_sf"/>
</dbReference>
<feature type="compositionally biased region" description="Acidic residues" evidence="6">
    <location>
        <begin position="350"/>
        <end position="371"/>
    </location>
</feature>
<evidence type="ECO:0000256" key="2">
    <source>
        <dbReference type="ARBA" id="ARBA00022723"/>
    </source>
</evidence>
<dbReference type="GO" id="GO:0000209">
    <property type="term" value="P:protein polyubiquitination"/>
    <property type="evidence" value="ECO:0007669"/>
    <property type="project" value="InterPro"/>
</dbReference>
<feature type="domain" description="C3H1-type" evidence="8">
    <location>
        <begin position="12"/>
        <end position="43"/>
    </location>
</feature>
<dbReference type="Gene3D" id="3.30.1370.210">
    <property type="match status" value="1"/>
</dbReference>
<evidence type="ECO:0000313" key="9">
    <source>
        <dbReference type="EMBL" id="KAJ7672628.1"/>
    </source>
</evidence>
<evidence type="ECO:0000256" key="6">
    <source>
        <dbReference type="SAM" id="MobiDB-lite"/>
    </source>
</evidence>
<dbReference type="PROSITE" id="PS50089">
    <property type="entry name" value="ZF_RING_2"/>
    <property type="match status" value="1"/>
</dbReference>
<dbReference type="GO" id="GO:0008270">
    <property type="term" value="F:zinc ion binding"/>
    <property type="evidence" value="ECO:0007669"/>
    <property type="project" value="UniProtKB-KW"/>
</dbReference>
<evidence type="ECO:0000313" key="10">
    <source>
        <dbReference type="Proteomes" id="UP001221757"/>
    </source>
</evidence>
<keyword evidence="3 5" id="KW-0863">Zinc-finger</keyword>
<keyword evidence="10" id="KW-1185">Reference proteome</keyword>
<evidence type="ECO:0000256" key="4">
    <source>
        <dbReference type="ARBA" id="ARBA00022833"/>
    </source>
</evidence>
<protein>
    <recommendedName>
        <fullName evidence="11">RING-type E3 ubiquitin transferase</fullName>
    </recommendedName>
</protein>
<dbReference type="GO" id="GO:0061630">
    <property type="term" value="F:ubiquitin protein ligase activity"/>
    <property type="evidence" value="ECO:0007669"/>
    <property type="project" value="InterPro"/>
</dbReference>
<feature type="zinc finger region" description="C3H1-type" evidence="5">
    <location>
        <begin position="49"/>
        <end position="76"/>
    </location>
</feature>
<dbReference type="PROSITE" id="PS00518">
    <property type="entry name" value="ZF_RING_1"/>
    <property type="match status" value="1"/>
</dbReference>
<feature type="region of interest" description="Disordered" evidence="6">
    <location>
        <begin position="291"/>
        <end position="395"/>
    </location>
</feature>
<keyword evidence="2 5" id="KW-0479">Metal-binding</keyword>
<feature type="region of interest" description="Disordered" evidence="6">
    <location>
        <begin position="417"/>
        <end position="553"/>
    </location>
</feature>
<evidence type="ECO:0000256" key="3">
    <source>
        <dbReference type="ARBA" id="ARBA00022771"/>
    </source>
</evidence>
<dbReference type="InterPro" id="IPR017907">
    <property type="entry name" value="Znf_RING_CS"/>
</dbReference>
<dbReference type="InterPro" id="IPR013083">
    <property type="entry name" value="Znf_RING/FYVE/PHD"/>
</dbReference>
<name>A0AAD7GAF8_MYCRO</name>
<dbReference type="Gene3D" id="3.30.40.10">
    <property type="entry name" value="Zinc/RING finger domain, C3HC4 (zinc finger)"/>
    <property type="match status" value="1"/>
</dbReference>
<dbReference type="InterPro" id="IPR045072">
    <property type="entry name" value="MKRN-like"/>
</dbReference>
<dbReference type="SUPFAM" id="SSF90229">
    <property type="entry name" value="CCCH zinc finger"/>
    <property type="match status" value="1"/>
</dbReference>
<feature type="compositionally biased region" description="Low complexity" evidence="6">
    <location>
        <begin position="421"/>
        <end position="430"/>
    </location>
</feature>
<feature type="domain" description="C3H1-type" evidence="8">
    <location>
        <begin position="170"/>
        <end position="205"/>
    </location>
</feature>
<evidence type="ECO:0000256" key="1">
    <source>
        <dbReference type="ARBA" id="ARBA00022679"/>
    </source>
</evidence>
<feature type="domain" description="C3H1-type" evidence="8">
    <location>
        <begin position="49"/>
        <end position="76"/>
    </location>
</feature>
<dbReference type="Proteomes" id="UP001221757">
    <property type="component" value="Unassembled WGS sequence"/>
</dbReference>
<dbReference type="PANTHER" id="PTHR11224">
    <property type="entry name" value="MAKORIN-RELATED"/>
    <property type="match status" value="1"/>
</dbReference>
<feature type="compositionally biased region" description="Acidic residues" evidence="6">
    <location>
        <begin position="431"/>
        <end position="442"/>
    </location>
</feature>
<dbReference type="SUPFAM" id="SSF57850">
    <property type="entry name" value="RING/U-box"/>
    <property type="match status" value="1"/>
</dbReference>
<dbReference type="SMART" id="SM00356">
    <property type="entry name" value="ZnF_C3H1"/>
    <property type="match status" value="3"/>
</dbReference>
<dbReference type="Pfam" id="PF14608">
    <property type="entry name" value="zf-CCCH_2"/>
    <property type="match status" value="3"/>
</dbReference>
<evidence type="ECO:0000259" key="8">
    <source>
        <dbReference type="PROSITE" id="PS50103"/>
    </source>
</evidence>
<dbReference type="PROSITE" id="PS50103">
    <property type="entry name" value="ZF_C3H1"/>
    <property type="match status" value="3"/>
</dbReference>
<keyword evidence="1" id="KW-0808">Transferase</keyword>
<dbReference type="EMBL" id="JARKIE010000167">
    <property type="protein sequence ID" value="KAJ7672628.1"/>
    <property type="molecule type" value="Genomic_DNA"/>
</dbReference>
<dbReference type="PANTHER" id="PTHR11224:SF10">
    <property type="entry name" value="IP09428P-RELATED"/>
    <property type="match status" value="1"/>
</dbReference>
<dbReference type="InterPro" id="IPR000571">
    <property type="entry name" value="Znf_CCCH"/>
</dbReference>
<dbReference type="AlphaFoldDB" id="A0AAD7GAF8"/>
<dbReference type="InterPro" id="IPR001841">
    <property type="entry name" value="Znf_RING"/>
</dbReference>
<accession>A0AAD7GAF8</accession>
<keyword evidence="4 5" id="KW-0862">Zinc</keyword>
<reference evidence="9" key="1">
    <citation type="submission" date="2023-03" db="EMBL/GenBank/DDBJ databases">
        <title>Massive genome expansion in bonnet fungi (Mycena s.s.) driven by repeated elements and novel gene families across ecological guilds.</title>
        <authorList>
            <consortium name="Lawrence Berkeley National Laboratory"/>
            <person name="Harder C.B."/>
            <person name="Miyauchi S."/>
            <person name="Viragh M."/>
            <person name="Kuo A."/>
            <person name="Thoen E."/>
            <person name="Andreopoulos B."/>
            <person name="Lu D."/>
            <person name="Skrede I."/>
            <person name="Drula E."/>
            <person name="Henrissat B."/>
            <person name="Morin E."/>
            <person name="Kohler A."/>
            <person name="Barry K."/>
            <person name="LaButti K."/>
            <person name="Morin E."/>
            <person name="Salamov A."/>
            <person name="Lipzen A."/>
            <person name="Mereny Z."/>
            <person name="Hegedus B."/>
            <person name="Baldrian P."/>
            <person name="Stursova M."/>
            <person name="Weitz H."/>
            <person name="Taylor A."/>
            <person name="Grigoriev I.V."/>
            <person name="Nagy L.G."/>
            <person name="Martin F."/>
            <person name="Kauserud H."/>
        </authorList>
    </citation>
    <scope>NUCLEOTIDE SEQUENCE</scope>
    <source>
        <strain evidence="9">CBHHK067</strain>
    </source>
</reference>
<evidence type="ECO:0000256" key="5">
    <source>
        <dbReference type="PROSITE-ProRule" id="PRU00723"/>
    </source>
</evidence>
<dbReference type="InterPro" id="IPR018957">
    <property type="entry name" value="Znf_C3HC4_RING-type"/>
</dbReference>
<feature type="zinc finger region" description="C3H1-type" evidence="5">
    <location>
        <begin position="170"/>
        <end position="205"/>
    </location>
</feature>
<proteinExistence type="predicted"/>
<feature type="domain" description="RING-type" evidence="7">
    <location>
        <begin position="89"/>
        <end position="140"/>
    </location>
</feature>
<dbReference type="Pfam" id="PF00097">
    <property type="entry name" value="zf-C3HC4"/>
    <property type="match status" value="1"/>
</dbReference>